<dbReference type="EMBL" id="JBHSBH010000009">
    <property type="protein sequence ID" value="MFC3997119.1"/>
    <property type="molecule type" value="Genomic_DNA"/>
</dbReference>
<feature type="region of interest" description="Disordered" evidence="1">
    <location>
        <begin position="23"/>
        <end position="124"/>
    </location>
</feature>
<feature type="domain" description="DUF8129" evidence="2">
    <location>
        <begin position="158"/>
        <end position="212"/>
    </location>
</feature>
<gene>
    <name evidence="3" type="ORF">ACFOVU_14395</name>
</gene>
<feature type="compositionally biased region" description="Low complexity" evidence="1">
    <location>
        <begin position="90"/>
        <end position="109"/>
    </location>
</feature>
<evidence type="ECO:0000313" key="4">
    <source>
        <dbReference type="Proteomes" id="UP001595847"/>
    </source>
</evidence>
<evidence type="ECO:0000259" key="2">
    <source>
        <dbReference type="Pfam" id="PF26450"/>
    </source>
</evidence>
<dbReference type="Proteomes" id="UP001595847">
    <property type="component" value="Unassembled WGS sequence"/>
</dbReference>
<accession>A0ABV8FLU1</accession>
<organism evidence="3 4">
    <name type="scientific">Nocardiopsis sediminis</name>
    <dbReference type="NCBI Taxonomy" id="1778267"/>
    <lineage>
        <taxon>Bacteria</taxon>
        <taxon>Bacillati</taxon>
        <taxon>Actinomycetota</taxon>
        <taxon>Actinomycetes</taxon>
        <taxon>Streptosporangiales</taxon>
        <taxon>Nocardiopsidaceae</taxon>
        <taxon>Nocardiopsis</taxon>
    </lineage>
</organism>
<dbReference type="InterPro" id="IPR058442">
    <property type="entry name" value="DUF8129"/>
</dbReference>
<evidence type="ECO:0000256" key="1">
    <source>
        <dbReference type="SAM" id="MobiDB-lite"/>
    </source>
</evidence>
<feature type="compositionally biased region" description="Low complexity" evidence="1">
    <location>
        <begin position="52"/>
        <end position="71"/>
    </location>
</feature>
<name>A0ABV8FLU1_9ACTN</name>
<feature type="compositionally biased region" description="Low complexity" evidence="1">
    <location>
        <begin position="26"/>
        <end position="45"/>
    </location>
</feature>
<evidence type="ECO:0000313" key="3">
    <source>
        <dbReference type="EMBL" id="MFC3997119.1"/>
    </source>
</evidence>
<dbReference type="RefSeq" id="WP_378533799.1">
    <property type="nucleotide sequence ID" value="NZ_JBHSBH010000009.1"/>
</dbReference>
<comment type="caution">
    <text evidence="3">The sequence shown here is derived from an EMBL/GenBank/DDBJ whole genome shotgun (WGS) entry which is preliminary data.</text>
</comment>
<sequence>MSNPSIASKLISAVKGIFGPKEAKEGAAAGTAASGTAAPAATTDEAAVKTSAPAEAETAAATTETATAPAPRKAGDDTPAPAEGETAVKEPVSAAPADAKADAEPAAVPGQDDSDPELVAPEEKAAIADELEAASAATQIASDEVLEKVRKEASPAAEDLAVPGYDGLSLPSIRARLRKLTLEEVRELRAYEVAHGERPEFIKMYDNRIAKLQSEPAAE</sequence>
<dbReference type="Pfam" id="PF26450">
    <property type="entry name" value="DUF8129"/>
    <property type="match status" value="1"/>
</dbReference>
<keyword evidence="4" id="KW-1185">Reference proteome</keyword>
<proteinExistence type="predicted"/>
<reference evidence="4" key="1">
    <citation type="journal article" date="2019" name="Int. J. Syst. Evol. Microbiol.">
        <title>The Global Catalogue of Microorganisms (GCM) 10K type strain sequencing project: providing services to taxonomists for standard genome sequencing and annotation.</title>
        <authorList>
            <consortium name="The Broad Institute Genomics Platform"/>
            <consortium name="The Broad Institute Genome Sequencing Center for Infectious Disease"/>
            <person name="Wu L."/>
            <person name="Ma J."/>
        </authorList>
    </citation>
    <scope>NUCLEOTIDE SEQUENCE [LARGE SCALE GENOMIC DNA]</scope>
    <source>
        <strain evidence="4">TBRC 1826</strain>
    </source>
</reference>
<protein>
    <recommendedName>
        <fullName evidence="2">DUF8129 domain-containing protein</fullName>
    </recommendedName>
</protein>